<keyword evidence="2" id="KW-0809">Transit peptide</keyword>
<comment type="caution">
    <text evidence="4">The sequence shown here is derived from an EMBL/GenBank/DDBJ whole genome shotgun (WGS) entry which is preliminary data.</text>
</comment>
<dbReference type="EMBL" id="MCBQ01011820">
    <property type="protein sequence ID" value="RKF65664.1"/>
    <property type="molecule type" value="Genomic_DNA"/>
</dbReference>
<dbReference type="InterPro" id="IPR051975">
    <property type="entry name" value="mtLSU_mL45"/>
</dbReference>
<protein>
    <recommendedName>
        <fullName evidence="6">Mitochondrial inner membrane protein Mba1</fullName>
    </recommendedName>
</protein>
<dbReference type="PANTHER" id="PTHR28554:SF1">
    <property type="entry name" value="LARGE RIBOSOMAL SUBUNIT PROTEIN ML45"/>
    <property type="match status" value="1"/>
</dbReference>
<keyword evidence="5" id="KW-1185">Reference proteome</keyword>
<evidence type="ECO:0000313" key="4">
    <source>
        <dbReference type="EMBL" id="RKF65664.1"/>
    </source>
</evidence>
<evidence type="ECO:0008006" key="6">
    <source>
        <dbReference type="Google" id="ProtNLM"/>
    </source>
</evidence>
<evidence type="ECO:0000256" key="3">
    <source>
        <dbReference type="ARBA" id="ARBA00023128"/>
    </source>
</evidence>
<dbReference type="GO" id="GO:0005743">
    <property type="term" value="C:mitochondrial inner membrane"/>
    <property type="evidence" value="ECO:0007669"/>
    <property type="project" value="InterPro"/>
</dbReference>
<evidence type="ECO:0000256" key="1">
    <source>
        <dbReference type="ARBA" id="ARBA00004173"/>
    </source>
</evidence>
<dbReference type="Gene3D" id="3.10.450.240">
    <property type="match status" value="1"/>
</dbReference>
<reference evidence="4 5" key="1">
    <citation type="journal article" date="2018" name="BMC Genomics">
        <title>Comparative genome analyses reveal sequence features reflecting distinct modes of host-adaptation between dicot and monocot powdery mildew.</title>
        <authorList>
            <person name="Wu Y."/>
            <person name="Ma X."/>
            <person name="Pan Z."/>
            <person name="Kale S.D."/>
            <person name="Song Y."/>
            <person name="King H."/>
            <person name="Zhang Q."/>
            <person name="Presley C."/>
            <person name="Deng X."/>
            <person name="Wei C.I."/>
            <person name="Xiao S."/>
        </authorList>
    </citation>
    <scope>NUCLEOTIDE SEQUENCE [LARGE SCALE GENOMIC DNA]</scope>
    <source>
        <strain evidence="4">UMSG3</strain>
    </source>
</reference>
<dbReference type="STRING" id="62708.A0A420I7P9"/>
<keyword evidence="3" id="KW-0496">Mitochondrion</keyword>
<proteinExistence type="predicted"/>
<comment type="subcellular location">
    <subcellularLocation>
        <location evidence="1">Mitochondrion</location>
    </subcellularLocation>
</comment>
<gene>
    <name evidence="4" type="ORF">GcM3_118007</name>
</gene>
<dbReference type="Pfam" id="PF07961">
    <property type="entry name" value="MBA1"/>
    <property type="match status" value="1"/>
</dbReference>
<evidence type="ECO:0000313" key="5">
    <source>
        <dbReference type="Proteomes" id="UP000283383"/>
    </source>
</evidence>
<dbReference type="GO" id="GO:0032979">
    <property type="term" value="P:protein insertion into mitochondrial inner membrane from matrix"/>
    <property type="evidence" value="ECO:0007669"/>
    <property type="project" value="InterPro"/>
</dbReference>
<name>A0A420I7P9_9PEZI</name>
<accession>A0A420I7P9</accession>
<dbReference type="PANTHER" id="PTHR28554">
    <property type="entry name" value="39S RIBOSOMAL PROTEIN L45, MITOCHONDRIAL"/>
    <property type="match status" value="1"/>
</dbReference>
<organism evidence="4 5">
    <name type="scientific">Golovinomyces cichoracearum</name>
    <dbReference type="NCBI Taxonomy" id="62708"/>
    <lineage>
        <taxon>Eukaryota</taxon>
        <taxon>Fungi</taxon>
        <taxon>Dikarya</taxon>
        <taxon>Ascomycota</taxon>
        <taxon>Pezizomycotina</taxon>
        <taxon>Leotiomycetes</taxon>
        <taxon>Erysiphales</taxon>
        <taxon>Erysiphaceae</taxon>
        <taxon>Golovinomyces</taxon>
    </lineage>
</organism>
<dbReference type="InterPro" id="IPR024621">
    <property type="entry name" value="Mba1"/>
</dbReference>
<dbReference type="Proteomes" id="UP000283383">
    <property type="component" value="Unassembled WGS sequence"/>
</dbReference>
<evidence type="ECO:0000256" key="2">
    <source>
        <dbReference type="ARBA" id="ARBA00022946"/>
    </source>
</evidence>
<dbReference type="AlphaFoldDB" id="A0A420I7P9"/>
<sequence>MNRIFRRSRFFITSPLKSNSPQGRAFSRIFPRTKQTPNEPSYLKGMRSPERSIRVMTKENARMPSDIGLLEKTFITPTGINRPSFLKSPLSVLKLEKTRLLARARDVLSIFICKFSSPKAKGFWDRSFNLDRSSLVPNATALHRQMYIAFSEGDDITLQSICLDGIRDKFRSRIANRPREEKVVWELIKYNKKPRLISNRAAKTPINGVVLRQAVVQICSRQKLTRYSMKRNGQLEQIQGSGKEKDVTEYVVIQRIYEQWQPLNWMIWGTTKEITMADVDEWNQI</sequence>